<reference evidence="1 2" key="1">
    <citation type="submission" date="2017-06" db="EMBL/GenBank/DDBJ databases">
        <title>Ensifer strains isolated from leguminous trees and herbs display diverse denitrification phenotypes with some acting as strong N2O sinks.</title>
        <authorList>
            <person name="Woliy K."/>
            <person name="Mania D."/>
            <person name="Bakken L.R."/>
            <person name="Frostegard A."/>
        </authorList>
    </citation>
    <scope>NUCLEOTIDE SEQUENCE [LARGE SCALE GENOMIC DNA]</scope>
    <source>
        <strain evidence="1 2">AC50a</strain>
    </source>
</reference>
<evidence type="ECO:0000313" key="1">
    <source>
        <dbReference type="EMBL" id="PJR08374.1"/>
    </source>
</evidence>
<protein>
    <submittedName>
        <fullName evidence="1">Uncharacterized protein</fullName>
    </submittedName>
</protein>
<accession>A0A2J0YSQ6</accession>
<gene>
    <name evidence="1" type="ORF">CEJ86_33150</name>
</gene>
<evidence type="ECO:0000313" key="2">
    <source>
        <dbReference type="Proteomes" id="UP000231987"/>
    </source>
</evidence>
<dbReference type="AlphaFoldDB" id="A0A2J0YSQ6"/>
<proteinExistence type="predicted"/>
<organism evidence="1 2">
    <name type="scientific">Rhizobium meliloti</name>
    <name type="common">Ensifer meliloti</name>
    <name type="synonym">Sinorhizobium meliloti</name>
    <dbReference type="NCBI Taxonomy" id="382"/>
    <lineage>
        <taxon>Bacteria</taxon>
        <taxon>Pseudomonadati</taxon>
        <taxon>Pseudomonadota</taxon>
        <taxon>Alphaproteobacteria</taxon>
        <taxon>Hyphomicrobiales</taxon>
        <taxon>Rhizobiaceae</taxon>
        <taxon>Sinorhizobium/Ensifer group</taxon>
        <taxon>Sinorhizobium</taxon>
    </lineage>
</organism>
<comment type="caution">
    <text evidence="1">The sequence shown here is derived from an EMBL/GenBank/DDBJ whole genome shotgun (WGS) entry which is preliminary data.</text>
</comment>
<name>A0A2J0YSQ6_RHIML</name>
<dbReference type="EMBL" id="NJGD01000048">
    <property type="protein sequence ID" value="PJR08374.1"/>
    <property type="molecule type" value="Genomic_DNA"/>
</dbReference>
<dbReference type="Proteomes" id="UP000231987">
    <property type="component" value="Unassembled WGS sequence"/>
</dbReference>
<sequence>MRVPTAPTGAKARSAKPKAPSAAAYTWCNLTLVCNGNKGDYCTDDPGRSQDALIDPYVDDPAEHFLFMREVVVQRPDSTRAKPTEAVIKLSRLEFLGGGASGVAFIDGVVQTTTSTSGGCPFLSFPKGASSVQRSDSSRLTVKLL</sequence>